<dbReference type="GO" id="GO:0006611">
    <property type="term" value="P:protein export from nucleus"/>
    <property type="evidence" value="ECO:0007669"/>
    <property type="project" value="TreeGrafter"/>
</dbReference>
<keyword evidence="2" id="KW-0539">Nucleus</keyword>
<evidence type="ECO:0000259" key="4">
    <source>
        <dbReference type="PROSITE" id="PS50196"/>
    </source>
</evidence>
<evidence type="ECO:0000313" key="6">
    <source>
        <dbReference type="Proteomes" id="UP001153712"/>
    </source>
</evidence>
<dbReference type="EMBL" id="OU900105">
    <property type="protein sequence ID" value="CAG9856756.1"/>
    <property type="molecule type" value="Genomic_DNA"/>
</dbReference>
<dbReference type="Pfam" id="PF00638">
    <property type="entry name" value="Ran_BP1"/>
    <property type="match status" value="1"/>
</dbReference>
<gene>
    <name evidence="5" type="ORF">PHYEVI_LOCUS3174</name>
</gene>
<feature type="compositionally biased region" description="Polar residues" evidence="3">
    <location>
        <begin position="90"/>
        <end position="101"/>
    </location>
</feature>
<dbReference type="InterPro" id="IPR011993">
    <property type="entry name" value="PH-like_dom_sf"/>
</dbReference>
<feature type="region of interest" description="Disordered" evidence="3">
    <location>
        <begin position="1"/>
        <end position="50"/>
    </location>
</feature>
<keyword evidence="6" id="KW-1185">Reference proteome</keyword>
<feature type="domain" description="RanBD1" evidence="4">
    <location>
        <begin position="234"/>
        <end position="314"/>
    </location>
</feature>
<proteinExistence type="predicted"/>
<dbReference type="Proteomes" id="UP001153712">
    <property type="component" value="Chromosome 12"/>
</dbReference>
<feature type="region of interest" description="Disordered" evidence="3">
    <location>
        <begin position="90"/>
        <end position="122"/>
    </location>
</feature>
<reference evidence="5" key="1">
    <citation type="submission" date="2022-01" db="EMBL/GenBank/DDBJ databases">
        <authorList>
            <person name="King R."/>
        </authorList>
    </citation>
    <scope>NUCLEOTIDE SEQUENCE</scope>
</reference>
<dbReference type="InterPro" id="IPR045255">
    <property type="entry name" value="RanBP1-like"/>
</dbReference>
<name>A0A9N9XPA6_PHYSR</name>
<dbReference type="AlphaFoldDB" id="A0A9N9XPA6"/>
<dbReference type="PANTHER" id="PTHR23138:SF142">
    <property type="entry name" value="RAN-BINDING PROTEIN 3B-RELATED"/>
    <property type="match status" value="1"/>
</dbReference>
<evidence type="ECO:0000256" key="1">
    <source>
        <dbReference type="ARBA" id="ARBA00004123"/>
    </source>
</evidence>
<feature type="region of interest" description="Disordered" evidence="3">
    <location>
        <begin position="207"/>
        <end position="227"/>
    </location>
</feature>
<protein>
    <recommendedName>
        <fullName evidence="4">RanBD1 domain-containing protein</fullName>
    </recommendedName>
</protein>
<dbReference type="InterPro" id="IPR000156">
    <property type="entry name" value="Ran_bind_dom"/>
</dbReference>
<dbReference type="PROSITE" id="PS50196">
    <property type="entry name" value="RANBD1"/>
    <property type="match status" value="1"/>
</dbReference>
<feature type="compositionally biased region" description="Polar residues" evidence="3">
    <location>
        <begin position="108"/>
        <end position="120"/>
    </location>
</feature>
<feature type="compositionally biased region" description="Polar residues" evidence="3">
    <location>
        <begin position="1"/>
        <end position="11"/>
    </location>
</feature>
<dbReference type="CDD" id="cd13180">
    <property type="entry name" value="RanBD_RanBP3"/>
    <property type="match status" value="1"/>
</dbReference>
<evidence type="ECO:0000256" key="2">
    <source>
        <dbReference type="ARBA" id="ARBA00023242"/>
    </source>
</evidence>
<sequence length="376" mass="41727">MADPQKNSSDSPVKPTIIQPSITLNTEGPDENIPNESENKVKTDEELTESNGFKICTPELRASTIQLRKSTIIKPPHLNKNGTTAFTLKPSQLDRFSNSSKGSDKPNSEQTENSDSSINCETPKFVPLVVPEKTIPVANETQKKLNDSETIVSSSFVFGENLKERVADGTSISSDSSDASTSLGSNGTAQMLFSNVIKDTLKTKDGNLKDKDSKSLSESAREYEESRANKRKYEEVEVVTGEENETNILNVCCKLFSFNKQSSNWLELGRGTLRLNDLNDDDESGRIRSRLVFRSSGSLRVILNTKIWAEMVVEKASEKTVRITGLDANGEIKVFLIMSNIEDSNRLYSHLHARLEREISAKKRKKPESSSPTNDN</sequence>
<dbReference type="Gene3D" id="2.30.29.30">
    <property type="entry name" value="Pleckstrin-homology domain (PH domain)/Phosphotyrosine-binding domain (PTB)"/>
    <property type="match status" value="1"/>
</dbReference>
<dbReference type="SUPFAM" id="SSF50729">
    <property type="entry name" value="PH domain-like"/>
    <property type="match status" value="1"/>
</dbReference>
<evidence type="ECO:0000313" key="5">
    <source>
        <dbReference type="EMBL" id="CAG9856756.1"/>
    </source>
</evidence>
<dbReference type="OrthoDB" id="10250354at2759"/>
<dbReference type="SMART" id="SM00160">
    <property type="entry name" value="RanBD"/>
    <property type="match status" value="1"/>
</dbReference>
<organism evidence="5 6">
    <name type="scientific">Phyllotreta striolata</name>
    <name type="common">Striped flea beetle</name>
    <name type="synonym">Crioceris striolata</name>
    <dbReference type="NCBI Taxonomy" id="444603"/>
    <lineage>
        <taxon>Eukaryota</taxon>
        <taxon>Metazoa</taxon>
        <taxon>Ecdysozoa</taxon>
        <taxon>Arthropoda</taxon>
        <taxon>Hexapoda</taxon>
        <taxon>Insecta</taxon>
        <taxon>Pterygota</taxon>
        <taxon>Neoptera</taxon>
        <taxon>Endopterygota</taxon>
        <taxon>Coleoptera</taxon>
        <taxon>Polyphaga</taxon>
        <taxon>Cucujiformia</taxon>
        <taxon>Chrysomeloidea</taxon>
        <taxon>Chrysomelidae</taxon>
        <taxon>Galerucinae</taxon>
        <taxon>Alticini</taxon>
        <taxon>Phyllotreta</taxon>
    </lineage>
</organism>
<evidence type="ECO:0000256" key="3">
    <source>
        <dbReference type="SAM" id="MobiDB-lite"/>
    </source>
</evidence>
<dbReference type="GO" id="GO:0005634">
    <property type="term" value="C:nucleus"/>
    <property type="evidence" value="ECO:0007669"/>
    <property type="project" value="UniProtKB-SubCell"/>
</dbReference>
<comment type="subcellular location">
    <subcellularLocation>
        <location evidence="1">Nucleus</location>
    </subcellularLocation>
</comment>
<accession>A0A9N9XPA6</accession>
<dbReference type="PANTHER" id="PTHR23138">
    <property type="entry name" value="RAN BINDING PROTEIN"/>
    <property type="match status" value="1"/>
</dbReference>